<dbReference type="Proteomes" id="UP000250235">
    <property type="component" value="Unassembled WGS sequence"/>
</dbReference>
<feature type="region of interest" description="Disordered" evidence="2">
    <location>
        <begin position="85"/>
        <end position="105"/>
    </location>
</feature>
<accession>A0A2Z7DBD0</accession>
<dbReference type="AlphaFoldDB" id="A0A2Z7DBD0"/>
<sequence>MADDTDEVFDFSNSMFTREDLINELNEMVYEYKKLSQTFENVKAEYECLKDKSDDASRLQLDDSDSLKTELSKLHEVQKPFNDRIGLGFSPGESNSSDTSTQSNLADDKLKRMSFVKVSVIHDTFELVKYDDQNMSKLNQKGKFGIVYAEPENSKTSWIKNRLDMDRAKAGSHLSDLNQQRSSSVKLRKHNRAVQLRRNLNG</sequence>
<keyword evidence="4" id="KW-1185">Reference proteome</keyword>
<proteinExistence type="predicted"/>
<organism evidence="3 4">
    <name type="scientific">Dorcoceras hygrometricum</name>
    <dbReference type="NCBI Taxonomy" id="472368"/>
    <lineage>
        <taxon>Eukaryota</taxon>
        <taxon>Viridiplantae</taxon>
        <taxon>Streptophyta</taxon>
        <taxon>Embryophyta</taxon>
        <taxon>Tracheophyta</taxon>
        <taxon>Spermatophyta</taxon>
        <taxon>Magnoliopsida</taxon>
        <taxon>eudicotyledons</taxon>
        <taxon>Gunneridae</taxon>
        <taxon>Pentapetalae</taxon>
        <taxon>asterids</taxon>
        <taxon>lamiids</taxon>
        <taxon>Lamiales</taxon>
        <taxon>Gesneriaceae</taxon>
        <taxon>Didymocarpoideae</taxon>
        <taxon>Trichosporeae</taxon>
        <taxon>Loxocarpinae</taxon>
        <taxon>Dorcoceras</taxon>
    </lineage>
</organism>
<keyword evidence="1" id="KW-0175">Coiled coil</keyword>
<dbReference type="EMBL" id="KQ988430">
    <property type="protein sequence ID" value="KZV55935.1"/>
    <property type="molecule type" value="Genomic_DNA"/>
</dbReference>
<name>A0A2Z7DBD0_9LAMI</name>
<evidence type="ECO:0000313" key="4">
    <source>
        <dbReference type="Proteomes" id="UP000250235"/>
    </source>
</evidence>
<protein>
    <submittedName>
        <fullName evidence="3">Uncharacterized protein</fullName>
    </submittedName>
</protein>
<feature type="coiled-coil region" evidence="1">
    <location>
        <begin position="18"/>
        <end position="59"/>
    </location>
</feature>
<feature type="compositionally biased region" description="Polar residues" evidence="2">
    <location>
        <begin position="92"/>
        <end position="105"/>
    </location>
</feature>
<evidence type="ECO:0000313" key="3">
    <source>
        <dbReference type="EMBL" id="KZV55935.1"/>
    </source>
</evidence>
<gene>
    <name evidence="3" type="ORF">F511_29431</name>
</gene>
<evidence type="ECO:0000256" key="2">
    <source>
        <dbReference type="SAM" id="MobiDB-lite"/>
    </source>
</evidence>
<reference evidence="3 4" key="1">
    <citation type="journal article" date="2015" name="Proc. Natl. Acad. Sci. U.S.A.">
        <title>The resurrection genome of Boea hygrometrica: A blueprint for survival of dehydration.</title>
        <authorList>
            <person name="Xiao L."/>
            <person name="Yang G."/>
            <person name="Zhang L."/>
            <person name="Yang X."/>
            <person name="Zhao S."/>
            <person name="Ji Z."/>
            <person name="Zhou Q."/>
            <person name="Hu M."/>
            <person name="Wang Y."/>
            <person name="Chen M."/>
            <person name="Xu Y."/>
            <person name="Jin H."/>
            <person name="Xiao X."/>
            <person name="Hu G."/>
            <person name="Bao F."/>
            <person name="Hu Y."/>
            <person name="Wan P."/>
            <person name="Li L."/>
            <person name="Deng X."/>
            <person name="Kuang T."/>
            <person name="Xiang C."/>
            <person name="Zhu J.K."/>
            <person name="Oliver M.J."/>
            <person name="He Y."/>
        </authorList>
    </citation>
    <scope>NUCLEOTIDE SEQUENCE [LARGE SCALE GENOMIC DNA]</scope>
    <source>
        <strain evidence="4">cv. XS01</strain>
    </source>
</reference>
<evidence type="ECO:0000256" key="1">
    <source>
        <dbReference type="SAM" id="Coils"/>
    </source>
</evidence>